<evidence type="ECO:0000259" key="1">
    <source>
        <dbReference type="Pfam" id="PF20091"/>
    </source>
</evidence>
<reference evidence="2 3" key="1">
    <citation type="journal article" date="2019" name="ACS Chem. Biol.">
        <title>Identification and Mobilization of a Cryptic Antibiotic Biosynthesis Gene Locus from a Human-Pathogenic Nocardia Isolate.</title>
        <authorList>
            <person name="Herisse M."/>
            <person name="Ishida K."/>
            <person name="Porter J.L."/>
            <person name="Howden B."/>
            <person name="Hertweck C."/>
            <person name="Stinear T.P."/>
            <person name="Pidot S.J."/>
        </authorList>
    </citation>
    <scope>NUCLEOTIDE SEQUENCE [LARGE SCALE GENOMIC DNA]</scope>
    <source>
        <strain evidence="2 3">AUSMDU00012715</strain>
    </source>
</reference>
<accession>A0A6G9ZGT9</accession>
<organism evidence="2 3">
    <name type="scientific">Nocardia terpenica</name>
    <dbReference type="NCBI Taxonomy" id="455432"/>
    <lineage>
        <taxon>Bacteria</taxon>
        <taxon>Bacillati</taxon>
        <taxon>Actinomycetota</taxon>
        <taxon>Actinomycetes</taxon>
        <taxon>Mycobacteriales</taxon>
        <taxon>Nocardiaceae</taxon>
        <taxon>Nocardia</taxon>
    </lineage>
</organism>
<dbReference type="InterPro" id="IPR045394">
    <property type="entry name" value="Abhydrolase_dom"/>
</dbReference>
<evidence type="ECO:0000313" key="2">
    <source>
        <dbReference type="EMBL" id="QIS24306.1"/>
    </source>
</evidence>
<dbReference type="EMBL" id="CP046173">
    <property type="protein sequence ID" value="QIS24306.1"/>
    <property type="molecule type" value="Genomic_DNA"/>
</dbReference>
<proteinExistence type="predicted"/>
<dbReference type="Pfam" id="PF20091">
    <property type="entry name" value="Abhydrolase_10"/>
    <property type="match status" value="1"/>
</dbReference>
<dbReference type="Proteomes" id="UP000500953">
    <property type="component" value="Chromosome"/>
</dbReference>
<evidence type="ECO:0000313" key="3">
    <source>
        <dbReference type="Proteomes" id="UP000500953"/>
    </source>
</evidence>
<gene>
    <name evidence="2" type="ORF">F6W96_19090</name>
</gene>
<name>A0A6G9ZGT9_9NOCA</name>
<protein>
    <recommendedName>
        <fullName evidence="1">Alpha/beta hydrolase domain-containing protein</fullName>
    </recommendedName>
</protein>
<sequence>MVLDSLTIQSTAPYEGFPYEWVTATAEFAVDPADSANACIVDLDRAPRGADGRVRFDADVRLLRPATGGNGRALLVLPNRGMTLGLPFERQTALPFDPAAVPSPGDAFLLRRGWTIAWCGWQWDILRSTGALGLTAPVADVEPGWMRVEFRPDVDQAEHALSDSGPLADFTDYPTADVHDPDATLTVRTTPMGPAQVVPRSAWRFTGPTSFAVDGGFRAFHWYQLVYRSAFAPVVGTGLLAVRDFGAHLRDEYEYVFASGVSQCGRALRQLLFEGLNVDEAGARVFDGVFSQIASARRGEFNQRYGQPSLTHPLTPAYGAPLDTTALLARQRAIGGTPKIMFVNSSWEYWRGDAALIHQDPRTGADLPEDPDARAHLISGTDHIGPAPELKKLMPIANPVHGLDHTLVLRALFTQLEQWVCDARDPEPSQVPRQADGTATTRNHVLDRIRTLFPNAALPAPEHLPWTPVIDPESTHWPLELGDPLIALVSDIDDHGNETAGIRLPDLAAGTAAYTGWNPRVHIDGLPDVLYELLGSRLSTTTAPDHTAIRAAAETLVEKRFLLPEDLDQAITNATDRTPDPTRTL</sequence>
<feature type="domain" description="Alpha/beta hydrolase" evidence="1">
    <location>
        <begin position="253"/>
        <end position="571"/>
    </location>
</feature>
<dbReference type="AlphaFoldDB" id="A0A6G9ZGT9"/>